<keyword evidence="2" id="KW-1185">Reference proteome</keyword>
<protein>
    <submittedName>
        <fullName evidence="1">Uncharacterized protein</fullName>
    </submittedName>
</protein>
<dbReference type="Proteomes" id="UP001140011">
    <property type="component" value="Unassembled WGS sequence"/>
</dbReference>
<reference evidence="1" key="1">
    <citation type="submission" date="2022-07" db="EMBL/GenBank/DDBJ databases">
        <title>Phylogenomic reconstructions and comparative analyses of Kickxellomycotina fungi.</title>
        <authorList>
            <person name="Reynolds N.K."/>
            <person name="Stajich J.E."/>
            <person name="Barry K."/>
            <person name="Grigoriev I.V."/>
            <person name="Crous P."/>
            <person name="Smith M.E."/>
        </authorList>
    </citation>
    <scope>NUCLEOTIDE SEQUENCE</scope>
    <source>
        <strain evidence="1">BCRC 34297</strain>
    </source>
</reference>
<proteinExistence type="predicted"/>
<evidence type="ECO:0000313" key="2">
    <source>
        <dbReference type="Proteomes" id="UP001140011"/>
    </source>
</evidence>
<comment type="caution">
    <text evidence="1">The sequence shown here is derived from an EMBL/GenBank/DDBJ whole genome shotgun (WGS) entry which is preliminary data.</text>
</comment>
<dbReference type="OrthoDB" id="5529877at2759"/>
<evidence type="ECO:0000313" key="1">
    <source>
        <dbReference type="EMBL" id="KAJ2754574.1"/>
    </source>
</evidence>
<accession>A0A9W8H2Z8</accession>
<name>A0A9W8H2Z8_9FUNG</name>
<gene>
    <name evidence="1" type="ORF">GGI19_002309</name>
</gene>
<sequence>MLLIPLTAACPSFTSPAYARIFRVYDMELTNTSGEDRYISPFLLTAFRVVGVPAHLFSKELIINAGVLDICNGAVLKELSCEPYIDIRFLKVRAIRFAFSLPSESEIASPDTESNISAFVERIRQITPMLRKIGISLRPRISYDAWFPVWQFDSLVAQLSQHAVDIDYDIERQPLARRRSSILQSLSIFGDAIADLSSLFMNTDGSYVQYPCLNTFKLIGSRGSDGPRSLSFSGVRPLPNLRRLDIGYVYPFGDDTVFRGNGATLKSLSLKLSPRTVRILREHGVFTPVSHPRLQHVRVELRSNSEPNTFRTDVDYMRFVLSIGPSAPVRTVFDSLIGLAFQSAIPVFREYTCIQVLMIPFVPIRLWEAIALIKGLPLLSDLHTLIPSIEPWPTGVPKHKLPAYVITNYAPTGKRFRCWHFDIIIDLGHKNVIRCALLLALVCPNFDYANVGVVHREVFMAHMKEMITTDGFRPHAARLRRLLFGGARNEIRSIKTIQTAKEASREMGLVAYPE</sequence>
<dbReference type="EMBL" id="JANBUH010000108">
    <property type="protein sequence ID" value="KAJ2754574.1"/>
    <property type="molecule type" value="Genomic_DNA"/>
</dbReference>
<dbReference type="AlphaFoldDB" id="A0A9W8H2Z8"/>
<organism evidence="1 2">
    <name type="scientific">Coemansia pectinata</name>
    <dbReference type="NCBI Taxonomy" id="1052879"/>
    <lineage>
        <taxon>Eukaryota</taxon>
        <taxon>Fungi</taxon>
        <taxon>Fungi incertae sedis</taxon>
        <taxon>Zoopagomycota</taxon>
        <taxon>Kickxellomycotina</taxon>
        <taxon>Kickxellomycetes</taxon>
        <taxon>Kickxellales</taxon>
        <taxon>Kickxellaceae</taxon>
        <taxon>Coemansia</taxon>
    </lineage>
</organism>